<evidence type="ECO:0000313" key="1">
    <source>
        <dbReference type="EMBL" id="ALU43270.1"/>
    </source>
</evidence>
<organism evidence="1 2">
    <name type="scientific">Pseudoalteromonas rubra</name>
    <dbReference type="NCBI Taxonomy" id="43658"/>
    <lineage>
        <taxon>Bacteria</taxon>
        <taxon>Pseudomonadati</taxon>
        <taxon>Pseudomonadota</taxon>
        <taxon>Gammaproteobacteria</taxon>
        <taxon>Alteromonadales</taxon>
        <taxon>Pseudoalteromonadaceae</taxon>
        <taxon>Pseudoalteromonas</taxon>
    </lineage>
</organism>
<sequence length="212" mass="24542">MKVSLINSLLKSHEGLKVLCSKRGVILIGRDNAELISNGGFVLKKWKNTLDISLWISPGLYFPCINGYPFSSHYLKNEQGKFEEVQINLEELSENDVLLKLDMFIRNNSEHLYIGEDVNELLGWLELGKERWLDTEFSIVQYALQMYLSGKSQEALDIISRSIGDMNEFNPTTIESKKFLSLIKNSDSEKEVNKFLECYVEKNREFWQQLTC</sequence>
<dbReference type="EMBL" id="CP013611">
    <property type="protein sequence ID" value="ALU43270.1"/>
    <property type="molecule type" value="Genomic_DNA"/>
</dbReference>
<protein>
    <submittedName>
        <fullName evidence="1">Uncharacterized protein</fullName>
    </submittedName>
</protein>
<dbReference type="RefSeq" id="WP_058796505.1">
    <property type="nucleotide sequence ID" value="NZ_CP013611.1"/>
</dbReference>
<accession>A0A0U3I080</accession>
<evidence type="ECO:0000313" key="2">
    <source>
        <dbReference type="Proteomes" id="UP000069015"/>
    </source>
</evidence>
<reference evidence="1 2" key="1">
    <citation type="submission" date="2015-12" db="EMBL/GenBank/DDBJ databases">
        <title>Complete genome sequence of Pseudoalteromonas rubra SCSIO 6842, harboring a conjugative plasmid.</title>
        <authorList>
            <person name="Li B."/>
            <person name="Wang X."/>
        </authorList>
    </citation>
    <scope>NUCLEOTIDE SEQUENCE [LARGE SCALE GENOMIC DNA]</scope>
    <source>
        <strain evidence="1 2">SCSIO 6842</strain>
    </source>
</reference>
<proteinExistence type="predicted"/>
<gene>
    <name evidence="1" type="ORF">AT705_10145</name>
</gene>
<dbReference type="AlphaFoldDB" id="A0A0U3I080"/>
<dbReference type="KEGG" id="prr:AT705_10145"/>
<dbReference type="Proteomes" id="UP000069015">
    <property type="component" value="Chromosome 1"/>
</dbReference>
<name>A0A0U3I080_9GAMM</name>